<dbReference type="STRING" id="102285.A0A0R3T001"/>
<dbReference type="OrthoDB" id="10054061at2759"/>
<dbReference type="EMBL" id="UZAE01000020">
    <property type="protein sequence ID" value="VDN95959.1"/>
    <property type="molecule type" value="Genomic_DNA"/>
</dbReference>
<name>A0A0R3T001_RODNA</name>
<reference evidence="4 5" key="2">
    <citation type="submission" date="2018-11" db="EMBL/GenBank/DDBJ databases">
        <authorList>
            <consortium name="Pathogen Informatics"/>
        </authorList>
    </citation>
    <scope>NUCLEOTIDE SEQUENCE [LARGE SCALE GENOMIC DNA]</scope>
</reference>
<dbReference type="Proteomes" id="UP000278807">
    <property type="component" value="Unassembled WGS sequence"/>
</dbReference>
<sequence>MADDFDPCECIYNHESNMQRLLNMLRQSQSYCNDVMCQNDPSNPLSDQSGSSFTTPVLVMCAWAVAMAGVYAYRTFRNSQGLGKPDRFEDDDNEPPSTY</sequence>
<evidence type="ECO:0000313" key="6">
    <source>
        <dbReference type="WBParaSite" id="HNAJ_0000009901-mRNA-1"/>
    </source>
</evidence>
<feature type="compositionally biased region" description="Acidic residues" evidence="2">
    <location>
        <begin position="88"/>
        <end position="99"/>
    </location>
</feature>
<evidence type="ECO:0000256" key="3">
    <source>
        <dbReference type="SAM" id="Phobius"/>
    </source>
</evidence>
<reference evidence="6" key="1">
    <citation type="submission" date="2017-02" db="UniProtKB">
        <authorList>
            <consortium name="WormBaseParasite"/>
        </authorList>
    </citation>
    <scope>IDENTIFICATION</scope>
</reference>
<keyword evidence="3" id="KW-0812">Transmembrane</keyword>
<protein>
    <recommendedName>
        <fullName evidence="1">Small integral membrane protein 14</fullName>
    </recommendedName>
</protein>
<evidence type="ECO:0000256" key="1">
    <source>
        <dbReference type="ARBA" id="ARBA00017902"/>
    </source>
</evidence>
<dbReference type="PANTHER" id="PTHR31019">
    <property type="entry name" value="SMALL INTEGRAL MEMBRANE PROTEIN 14"/>
    <property type="match status" value="1"/>
</dbReference>
<keyword evidence="3" id="KW-0472">Membrane</keyword>
<dbReference type="InterPro" id="IPR020309">
    <property type="entry name" value="Smim-14"/>
</dbReference>
<dbReference type="WBParaSite" id="HNAJ_0000009901-mRNA-1">
    <property type="protein sequence ID" value="HNAJ_0000009901-mRNA-1"/>
    <property type="gene ID" value="HNAJ_0000009901"/>
</dbReference>
<feature type="region of interest" description="Disordered" evidence="2">
    <location>
        <begin position="79"/>
        <end position="99"/>
    </location>
</feature>
<dbReference type="GO" id="GO:0005783">
    <property type="term" value="C:endoplasmic reticulum"/>
    <property type="evidence" value="ECO:0007669"/>
    <property type="project" value="TreeGrafter"/>
</dbReference>
<keyword evidence="5" id="KW-1185">Reference proteome</keyword>
<dbReference type="Pfam" id="PF11027">
    <property type="entry name" value="DUF2615"/>
    <property type="match status" value="1"/>
</dbReference>
<accession>A0A0R3T001</accession>
<organism evidence="6">
    <name type="scientific">Rodentolepis nana</name>
    <name type="common">Dwarf tapeworm</name>
    <name type="synonym">Hymenolepis nana</name>
    <dbReference type="NCBI Taxonomy" id="102285"/>
    <lineage>
        <taxon>Eukaryota</taxon>
        <taxon>Metazoa</taxon>
        <taxon>Spiralia</taxon>
        <taxon>Lophotrochozoa</taxon>
        <taxon>Platyhelminthes</taxon>
        <taxon>Cestoda</taxon>
        <taxon>Eucestoda</taxon>
        <taxon>Cyclophyllidea</taxon>
        <taxon>Hymenolepididae</taxon>
        <taxon>Rodentolepis</taxon>
    </lineage>
</organism>
<evidence type="ECO:0000256" key="2">
    <source>
        <dbReference type="SAM" id="MobiDB-lite"/>
    </source>
</evidence>
<dbReference type="AlphaFoldDB" id="A0A0R3T001"/>
<dbReference type="PANTHER" id="PTHR31019:SF1">
    <property type="entry name" value="SMALL INTEGRAL MEMBRANE PROTEIN 14"/>
    <property type="match status" value="1"/>
</dbReference>
<evidence type="ECO:0000313" key="5">
    <source>
        <dbReference type="Proteomes" id="UP000278807"/>
    </source>
</evidence>
<feature type="transmembrane region" description="Helical" evidence="3">
    <location>
        <begin position="53"/>
        <end position="73"/>
    </location>
</feature>
<keyword evidence="3" id="KW-1133">Transmembrane helix</keyword>
<evidence type="ECO:0000313" key="4">
    <source>
        <dbReference type="EMBL" id="VDN95959.1"/>
    </source>
</evidence>
<proteinExistence type="predicted"/>
<gene>
    <name evidence="4" type="ORF">HNAJ_LOCUS100</name>
</gene>